<dbReference type="GeneID" id="24787973"/>
<name>A0A0E3SFI2_METBA</name>
<evidence type="ECO:0000313" key="2">
    <source>
        <dbReference type="Proteomes" id="UP000033066"/>
    </source>
</evidence>
<proteinExistence type="predicted"/>
<accession>A0A0E3SFI2</accession>
<dbReference type="KEGG" id="mbak:MSBR3_0506"/>
<dbReference type="RefSeq" id="WP_048106312.1">
    <property type="nucleotide sequence ID" value="NZ_CP009517.1"/>
</dbReference>
<organism evidence="1 2">
    <name type="scientific">Methanosarcina barkeri 3</name>
    <dbReference type="NCBI Taxonomy" id="1434107"/>
    <lineage>
        <taxon>Archaea</taxon>
        <taxon>Methanobacteriati</taxon>
        <taxon>Methanobacteriota</taxon>
        <taxon>Stenosarchaea group</taxon>
        <taxon>Methanomicrobia</taxon>
        <taxon>Methanosarcinales</taxon>
        <taxon>Methanosarcinaceae</taxon>
        <taxon>Methanosarcina</taxon>
    </lineage>
</organism>
<dbReference type="AlphaFoldDB" id="A0A0E3SFI2"/>
<protein>
    <submittedName>
        <fullName evidence="1">Uncharacterized protein</fullName>
    </submittedName>
</protein>
<dbReference type="PATRIC" id="fig|1434107.4.peg.673"/>
<dbReference type="STRING" id="1434107.MSBR3_0506"/>
<dbReference type="HOGENOM" id="CLU_1100978_0_0_2"/>
<dbReference type="EMBL" id="CP009517">
    <property type="protein sequence ID" value="AKB81084.1"/>
    <property type="molecule type" value="Genomic_DNA"/>
</dbReference>
<dbReference type="Proteomes" id="UP000033066">
    <property type="component" value="Chromosome"/>
</dbReference>
<gene>
    <name evidence="1" type="ORF">MSBR3_0506</name>
</gene>
<keyword evidence="2" id="KW-1185">Reference proteome</keyword>
<reference evidence="1" key="1">
    <citation type="submission" date="2014-07" db="EMBL/GenBank/DDBJ databases">
        <title>Methanogenic archaea and the global carbon cycle.</title>
        <authorList>
            <person name="Henriksen J.R."/>
            <person name="Luke J."/>
            <person name="Reinhart S."/>
            <person name="Benedict M.N."/>
            <person name="Youngblut N.D."/>
            <person name="Metcalf M.E."/>
            <person name="Whitaker R.J."/>
            <person name="Metcalf W.W."/>
        </authorList>
    </citation>
    <scope>NUCLEOTIDE SEQUENCE [LARGE SCALE GENOMIC DNA]</scope>
    <source>
        <strain evidence="1">3</strain>
    </source>
</reference>
<evidence type="ECO:0000313" key="1">
    <source>
        <dbReference type="EMBL" id="AKB81084.1"/>
    </source>
</evidence>
<sequence>MSILNETGATDLGLTSVKDNDELGVLRSIDFLTERGTEYINRKLEPDAKKTVISIRDIGSAAVFQKMEIGVFLSLFSLGKMAEIAREQKMTDTGLSILYSLCTIGKAAVGQNMESAVRIAVAYLGEIANSASLQKTEREAIAATLAIGSIGKETFGQQSIQIPENGGFLPPKSYILLSRPPGKEAILFSGEFPGSFSLLVQQGGEINSLEEIPVLSENESSYSGFTDFENLIIRTTNSLGTMIFEVKEKFLISHMLMTKLALDTLNGSEYIHEAESLD</sequence>